<name>K0S7Z9_THAOC</name>
<organism evidence="1 2">
    <name type="scientific">Thalassiosira oceanica</name>
    <name type="common">Marine diatom</name>
    <dbReference type="NCBI Taxonomy" id="159749"/>
    <lineage>
        <taxon>Eukaryota</taxon>
        <taxon>Sar</taxon>
        <taxon>Stramenopiles</taxon>
        <taxon>Ochrophyta</taxon>
        <taxon>Bacillariophyta</taxon>
        <taxon>Coscinodiscophyceae</taxon>
        <taxon>Thalassiosirophycidae</taxon>
        <taxon>Thalassiosirales</taxon>
        <taxon>Thalassiosiraceae</taxon>
        <taxon>Thalassiosira</taxon>
    </lineage>
</organism>
<dbReference type="EMBL" id="AGNL01020023">
    <property type="protein sequence ID" value="EJK61420.1"/>
    <property type="molecule type" value="Genomic_DNA"/>
</dbReference>
<feature type="non-terminal residue" evidence="1">
    <location>
        <position position="1"/>
    </location>
</feature>
<dbReference type="AlphaFoldDB" id="K0S7Z9"/>
<dbReference type="Proteomes" id="UP000266841">
    <property type="component" value="Unassembled WGS sequence"/>
</dbReference>
<keyword evidence="2" id="KW-1185">Reference proteome</keyword>
<dbReference type="OrthoDB" id="53248at2759"/>
<evidence type="ECO:0000313" key="2">
    <source>
        <dbReference type="Proteomes" id="UP000266841"/>
    </source>
</evidence>
<reference evidence="1 2" key="1">
    <citation type="journal article" date="2012" name="Genome Biol.">
        <title>Genome and low-iron response of an oceanic diatom adapted to chronic iron limitation.</title>
        <authorList>
            <person name="Lommer M."/>
            <person name="Specht M."/>
            <person name="Roy A.S."/>
            <person name="Kraemer L."/>
            <person name="Andreson R."/>
            <person name="Gutowska M.A."/>
            <person name="Wolf J."/>
            <person name="Bergner S.V."/>
            <person name="Schilhabel M.B."/>
            <person name="Klostermeier U.C."/>
            <person name="Beiko R.G."/>
            <person name="Rosenstiel P."/>
            <person name="Hippler M."/>
            <person name="Laroche J."/>
        </authorList>
    </citation>
    <scope>NUCLEOTIDE SEQUENCE [LARGE SCALE GENOMIC DNA]</scope>
    <source>
        <strain evidence="1 2">CCMP1005</strain>
    </source>
</reference>
<protein>
    <submittedName>
        <fullName evidence="1">Uncharacterized protein</fullName>
    </submittedName>
</protein>
<accession>K0S7Z9</accession>
<comment type="caution">
    <text evidence="1">The sequence shown here is derived from an EMBL/GenBank/DDBJ whole genome shotgun (WGS) entry which is preliminary data.</text>
</comment>
<evidence type="ECO:0000313" key="1">
    <source>
        <dbReference type="EMBL" id="EJK61420.1"/>
    </source>
</evidence>
<dbReference type="eggNOG" id="ENOG502TB8M">
    <property type="taxonomic scope" value="Eukaryota"/>
</dbReference>
<proteinExistence type="predicted"/>
<gene>
    <name evidence="1" type="ORF">THAOC_18096</name>
</gene>
<sequence>FVCLETGAGGGGRGRDRELINTVALRFTQSIDNVHNRFLEGAVVQSSSSAVVVKERNSKRSLIVDFPSSRCRQGQGNLPKQEGRESLRVTFSNTCEVKIVPALTTLTTDGSNLLFYSKEDIKSFKDQSRALICALKRNGFALEDLARRNISSSEVFMGLEAYLNYSVARELSLRRANYMASVLEEHKRQTEVGIVDEDKLARAAAISSEWSQVRARIIGLMHEDE</sequence>